<dbReference type="InterPro" id="IPR016211">
    <property type="entry name" value="Glu/Phe/Leu/Val/Trp_DH_bac/arc"/>
</dbReference>
<accession>A0A1G9PKA0</accession>
<dbReference type="GO" id="GO:0000166">
    <property type="term" value="F:nucleotide binding"/>
    <property type="evidence" value="ECO:0007669"/>
    <property type="project" value="UniProtKB-KW"/>
</dbReference>
<dbReference type="Gene3D" id="3.40.50.10860">
    <property type="entry name" value="Leucine Dehydrogenase, chain A, domain 1"/>
    <property type="match status" value="1"/>
</dbReference>
<feature type="binding site" evidence="5">
    <location>
        <begin position="180"/>
        <end position="185"/>
    </location>
    <ligand>
        <name>NAD(+)</name>
        <dbReference type="ChEBI" id="CHEBI:57540"/>
    </ligand>
</feature>
<dbReference type="GO" id="GO:0006520">
    <property type="term" value="P:amino acid metabolic process"/>
    <property type="evidence" value="ECO:0007669"/>
    <property type="project" value="InterPro"/>
</dbReference>
<dbReference type="InterPro" id="IPR006096">
    <property type="entry name" value="Glu/Leu/Phe/Val/Trp_DH_C"/>
</dbReference>
<dbReference type="Proteomes" id="UP000199476">
    <property type="component" value="Unassembled WGS sequence"/>
</dbReference>
<evidence type="ECO:0000256" key="2">
    <source>
        <dbReference type="ARBA" id="ARBA00023002"/>
    </source>
</evidence>
<dbReference type="OrthoDB" id="9803297at2"/>
<dbReference type="Pfam" id="PF02812">
    <property type="entry name" value="ELFV_dehydrog_N"/>
    <property type="match status" value="1"/>
</dbReference>
<dbReference type="PANTHER" id="PTHR42722">
    <property type="entry name" value="LEUCINE DEHYDROGENASE"/>
    <property type="match status" value="1"/>
</dbReference>
<dbReference type="InterPro" id="IPR006095">
    <property type="entry name" value="Glu/Leu/Phe/Val/Trp_DH"/>
</dbReference>
<proteinExistence type="inferred from homology"/>
<dbReference type="SMART" id="SM00839">
    <property type="entry name" value="ELFV_dehydrog"/>
    <property type="match status" value="1"/>
</dbReference>
<dbReference type="SUPFAM" id="SSF51735">
    <property type="entry name" value="NAD(P)-binding Rossmann-fold domains"/>
    <property type="match status" value="1"/>
</dbReference>
<dbReference type="Gene3D" id="3.40.50.720">
    <property type="entry name" value="NAD(P)-binding Rossmann-like Domain"/>
    <property type="match status" value="1"/>
</dbReference>
<evidence type="ECO:0000256" key="4">
    <source>
        <dbReference type="PIRSR" id="PIRSR000188-1"/>
    </source>
</evidence>
<sequence length="361" mass="39915">MGIFEKMEENDQEQLIFVQENENDLKGIIGINNTILGPALGGCRMLDYESEEQAVEDVIRLSRGMTYKSAVAGEDFGGGKTVIWGDPETHRTEGLFRALGRYIDALNGRYITGTDVGTQPEDFVLMRKETPYVGALPEEYGGGGDSSVPTAYGTYLGLKACCQYLYGEKSLEGKKIAVQGLGKVGFKLIKHLQDEGAEVIGTDVSSERIKRASGLGVEIVEPEEIYDVDCDIFSPNALGAVVNEDTIERFKCDIIAGAANNVLAEENFGHKLREKDILYAPDFVINAGGMILVCDELEPDGFDQERMMKKTERIYDQLLNIFELADERDIPTDQAARRLAENRMEKIKVTRTIGKGELNLD</sequence>
<comment type="similarity">
    <text evidence="1 6">Belongs to the Glu/Leu/Phe/Val dehydrogenases family.</text>
</comment>
<dbReference type="CDD" id="cd01075">
    <property type="entry name" value="NAD_bind_Leu_Phe_Val_DH"/>
    <property type="match status" value="1"/>
</dbReference>
<keyword evidence="2 6" id="KW-0560">Oxidoreductase</keyword>
<feature type="domain" description="Glutamate/phenylalanine/leucine/valine/L-tryptophan dehydrogenase C-terminal" evidence="7">
    <location>
        <begin position="147"/>
        <end position="351"/>
    </location>
</feature>
<dbReference type="PANTHER" id="PTHR42722:SF1">
    <property type="entry name" value="VALINE DEHYDROGENASE"/>
    <property type="match status" value="1"/>
</dbReference>
<evidence type="ECO:0000256" key="6">
    <source>
        <dbReference type="RuleBase" id="RU004417"/>
    </source>
</evidence>
<dbReference type="InterPro" id="IPR046346">
    <property type="entry name" value="Aminoacid_DH-like_N_sf"/>
</dbReference>
<keyword evidence="3 5" id="KW-0520">NAD</keyword>
<dbReference type="PIRSF" id="PIRSF000188">
    <property type="entry name" value="Phe_leu_dh"/>
    <property type="match status" value="1"/>
</dbReference>
<keyword evidence="5" id="KW-0547">Nucleotide-binding</keyword>
<dbReference type="EMBL" id="FNGO01000013">
    <property type="protein sequence ID" value="SDL99134.1"/>
    <property type="molecule type" value="Genomic_DNA"/>
</dbReference>
<dbReference type="GO" id="GO:0016639">
    <property type="term" value="F:oxidoreductase activity, acting on the CH-NH2 group of donors, NAD or NADP as acceptor"/>
    <property type="evidence" value="ECO:0007669"/>
    <property type="project" value="InterPro"/>
</dbReference>
<dbReference type="STRING" id="321763.SAMN04488692_11346"/>
<dbReference type="FunFam" id="3.40.50.10860:FF:000010">
    <property type="entry name" value="Leucine dehydrogenase"/>
    <property type="match status" value="1"/>
</dbReference>
<dbReference type="RefSeq" id="WP_089760579.1">
    <property type="nucleotide sequence ID" value="NZ_FNGO01000013.1"/>
</dbReference>
<evidence type="ECO:0000313" key="8">
    <source>
        <dbReference type="EMBL" id="SDL99134.1"/>
    </source>
</evidence>
<organism evidence="8 9">
    <name type="scientific">Halarsenatibacter silvermanii</name>
    <dbReference type="NCBI Taxonomy" id="321763"/>
    <lineage>
        <taxon>Bacteria</taxon>
        <taxon>Bacillati</taxon>
        <taxon>Bacillota</taxon>
        <taxon>Clostridia</taxon>
        <taxon>Halanaerobiales</taxon>
        <taxon>Halarsenatibacteraceae</taxon>
        <taxon>Halarsenatibacter</taxon>
    </lineage>
</organism>
<gene>
    <name evidence="8" type="ORF">SAMN04488692_11346</name>
</gene>
<dbReference type="InterPro" id="IPR036291">
    <property type="entry name" value="NAD(P)-bd_dom_sf"/>
</dbReference>
<protein>
    <submittedName>
        <fullName evidence="8">Leucine dehydrogenase</fullName>
    </submittedName>
</protein>
<evidence type="ECO:0000256" key="3">
    <source>
        <dbReference type="ARBA" id="ARBA00023027"/>
    </source>
</evidence>
<dbReference type="SUPFAM" id="SSF53223">
    <property type="entry name" value="Aminoacid dehydrogenase-like, N-terminal domain"/>
    <property type="match status" value="1"/>
</dbReference>
<dbReference type="Pfam" id="PF00208">
    <property type="entry name" value="ELFV_dehydrog"/>
    <property type="match status" value="1"/>
</dbReference>
<feature type="active site" description="Proton donor/acceptor" evidence="4">
    <location>
        <position position="80"/>
    </location>
</feature>
<keyword evidence="9" id="KW-1185">Reference proteome</keyword>
<dbReference type="PRINTS" id="PR00082">
    <property type="entry name" value="GLFDHDRGNASE"/>
</dbReference>
<dbReference type="AlphaFoldDB" id="A0A1G9PKA0"/>
<evidence type="ECO:0000256" key="1">
    <source>
        <dbReference type="ARBA" id="ARBA00006382"/>
    </source>
</evidence>
<name>A0A1G9PKA0_9FIRM</name>
<reference evidence="8 9" key="1">
    <citation type="submission" date="2016-10" db="EMBL/GenBank/DDBJ databases">
        <authorList>
            <person name="de Groot N.N."/>
        </authorList>
    </citation>
    <scope>NUCLEOTIDE SEQUENCE [LARGE SCALE GENOMIC DNA]</scope>
    <source>
        <strain evidence="8 9">SLAS-1</strain>
    </source>
</reference>
<evidence type="ECO:0000313" key="9">
    <source>
        <dbReference type="Proteomes" id="UP000199476"/>
    </source>
</evidence>
<dbReference type="InterPro" id="IPR006097">
    <property type="entry name" value="Glu/Leu/Phe/Val/Trp_DH_dimer"/>
</dbReference>
<evidence type="ECO:0000256" key="5">
    <source>
        <dbReference type="PIRSR" id="PIRSR000188-2"/>
    </source>
</evidence>
<evidence type="ECO:0000259" key="7">
    <source>
        <dbReference type="SMART" id="SM00839"/>
    </source>
</evidence>